<organism evidence="1 2">
    <name type="scientific">Steroidobacter gossypii</name>
    <dbReference type="NCBI Taxonomy" id="2805490"/>
    <lineage>
        <taxon>Bacteria</taxon>
        <taxon>Pseudomonadati</taxon>
        <taxon>Pseudomonadota</taxon>
        <taxon>Gammaproteobacteria</taxon>
        <taxon>Steroidobacterales</taxon>
        <taxon>Steroidobacteraceae</taxon>
        <taxon>Steroidobacter</taxon>
    </lineage>
</organism>
<dbReference type="EMBL" id="JAEVLS010000001">
    <property type="protein sequence ID" value="MBM0103649.1"/>
    <property type="molecule type" value="Genomic_DNA"/>
</dbReference>
<accession>A0ABS1WRQ6</accession>
<keyword evidence="2" id="KW-1185">Reference proteome</keyword>
<sequence>MTAPMQSSSVQPAAAPKEERLLATGDIGDVALLAHVEHKYRFLIADANPAQVEELRQRLLERESQASLAAREQLDAQIGRLLSAEGFEYFQVLKESDLEQHHLAEYTGGISNVAPLDARQERVVLDAKLRQKQRYSTVMRDLGLDRDSLSPAERKYAHEKTSEALKRYLDEFLSEVSPALTPEQYTQLKNYETTEFDRELARLQQKINAK</sequence>
<protein>
    <recommendedName>
        <fullName evidence="3">Lipase helper protein</fullName>
    </recommendedName>
</protein>
<gene>
    <name evidence="1" type="ORF">JM946_02790</name>
</gene>
<evidence type="ECO:0000313" key="1">
    <source>
        <dbReference type="EMBL" id="MBM0103649.1"/>
    </source>
</evidence>
<dbReference type="Proteomes" id="UP000661077">
    <property type="component" value="Unassembled WGS sequence"/>
</dbReference>
<comment type="caution">
    <text evidence="1">The sequence shown here is derived from an EMBL/GenBank/DDBJ whole genome shotgun (WGS) entry which is preliminary data.</text>
</comment>
<evidence type="ECO:0000313" key="2">
    <source>
        <dbReference type="Proteomes" id="UP000661077"/>
    </source>
</evidence>
<name>A0ABS1WRQ6_9GAMM</name>
<dbReference type="RefSeq" id="WP_203165610.1">
    <property type="nucleotide sequence ID" value="NZ_JAEVLS010000001.1"/>
</dbReference>
<evidence type="ECO:0008006" key="3">
    <source>
        <dbReference type="Google" id="ProtNLM"/>
    </source>
</evidence>
<proteinExistence type="predicted"/>
<reference evidence="1 2" key="1">
    <citation type="journal article" date="2021" name="Int. J. Syst. Evol. Microbiol.">
        <title>Steroidobacter gossypii sp. nov., isolated from soil of cotton cropping field.</title>
        <authorList>
            <person name="Huang R."/>
            <person name="Yang S."/>
            <person name="Zhen C."/>
            <person name="Liu W."/>
        </authorList>
    </citation>
    <scope>NUCLEOTIDE SEQUENCE [LARGE SCALE GENOMIC DNA]</scope>
    <source>
        <strain evidence="1 2">S1-65</strain>
    </source>
</reference>